<evidence type="ECO:0000313" key="4">
    <source>
        <dbReference type="Proteomes" id="UP001595724"/>
    </source>
</evidence>
<dbReference type="EMBL" id="JBHRYF010000001">
    <property type="protein sequence ID" value="MFC3659335.1"/>
    <property type="molecule type" value="Genomic_DNA"/>
</dbReference>
<protein>
    <recommendedName>
        <fullName evidence="5">C-type lysozyme inhibitor domain-containing protein</fullName>
    </recommendedName>
</protein>
<evidence type="ECO:0000313" key="3">
    <source>
        <dbReference type="EMBL" id="MFC3659335.1"/>
    </source>
</evidence>
<feature type="compositionally biased region" description="Low complexity" evidence="1">
    <location>
        <begin position="25"/>
        <end position="46"/>
    </location>
</feature>
<organism evidence="3 4">
    <name type="scientific">Luteimonas notoginsengisoli</name>
    <dbReference type="NCBI Taxonomy" id="1578200"/>
    <lineage>
        <taxon>Bacteria</taxon>
        <taxon>Pseudomonadati</taxon>
        <taxon>Pseudomonadota</taxon>
        <taxon>Gammaproteobacteria</taxon>
        <taxon>Lysobacterales</taxon>
        <taxon>Lysobacteraceae</taxon>
        <taxon>Luteimonas</taxon>
    </lineage>
</organism>
<sequence length="143" mass="15042">MRLSTIALVALLAAGCAAPHDDAADAPSTDSPATATSTPDAASSDSEPARTTVPAQFQGEYATDTRACNSPAHESRLTIGAWRIKFHESSGAIVAVESGRNALTITAELTGEGKTREATYRFNLSDDGQILTDRDSGMKRQRC</sequence>
<name>A0ABV7URP2_9GAMM</name>
<keyword evidence="4" id="KW-1185">Reference proteome</keyword>
<evidence type="ECO:0008006" key="5">
    <source>
        <dbReference type="Google" id="ProtNLM"/>
    </source>
</evidence>
<feature type="signal peptide" evidence="2">
    <location>
        <begin position="1"/>
        <end position="23"/>
    </location>
</feature>
<dbReference type="PROSITE" id="PS51257">
    <property type="entry name" value="PROKAR_LIPOPROTEIN"/>
    <property type="match status" value="1"/>
</dbReference>
<reference evidence="4" key="1">
    <citation type="journal article" date="2019" name="Int. J. Syst. Evol. Microbiol.">
        <title>The Global Catalogue of Microorganisms (GCM) 10K type strain sequencing project: providing services to taxonomists for standard genome sequencing and annotation.</title>
        <authorList>
            <consortium name="The Broad Institute Genomics Platform"/>
            <consortium name="The Broad Institute Genome Sequencing Center for Infectious Disease"/>
            <person name="Wu L."/>
            <person name="Ma J."/>
        </authorList>
    </citation>
    <scope>NUCLEOTIDE SEQUENCE [LARGE SCALE GENOMIC DNA]</scope>
    <source>
        <strain evidence="4">KCTC 42211</strain>
    </source>
</reference>
<feature type="chain" id="PRO_5047145620" description="C-type lysozyme inhibitor domain-containing protein" evidence="2">
    <location>
        <begin position="24"/>
        <end position="143"/>
    </location>
</feature>
<keyword evidence="2" id="KW-0732">Signal</keyword>
<comment type="caution">
    <text evidence="3">The sequence shown here is derived from an EMBL/GenBank/DDBJ whole genome shotgun (WGS) entry which is preliminary data.</text>
</comment>
<dbReference type="RefSeq" id="WP_386706553.1">
    <property type="nucleotide sequence ID" value="NZ_JBHRYF010000001.1"/>
</dbReference>
<evidence type="ECO:0000256" key="2">
    <source>
        <dbReference type="SAM" id="SignalP"/>
    </source>
</evidence>
<dbReference type="Proteomes" id="UP001595724">
    <property type="component" value="Unassembled WGS sequence"/>
</dbReference>
<evidence type="ECO:0000256" key="1">
    <source>
        <dbReference type="SAM" id="MobiDB-lite"/>
    </source>
</evidence>
<gene>
    <name evidence="3" type="ORF">ACFOM9_04465</name>
</gene>
<feature type="region of interest" description="Disordered" evidence="1">
    <location>
        <begin position="20"/>
        <end position="70"/>
    </location>
</feature>
<accession>A0ABV7URP2</accession>
<proteinExistence type="predicted"/>